<evidence type="ECO:0000256" key="1">
    <source>
        <dbReference type="SAM" id="MobiDB-lite"/>
    </source>
</evidence>
<organism evidence="2 3">
    <name type="scientific">Mycena chlorophos</name>
    <name type="common">Agaric fungus</name>
    <name type="synonym">Agaricus chlorophos</name>
    <dbReference type="NCBI Taxonomy" id="658473"/>
    <lineage>
        <taxon>Eukaryota</taxon>
        <taxon>Fungi</taxon>
        <taxon>Dikarya</taxon>
        <taxon>Basidiomycota</taxon>
        <taxon>Agaricomycotina</taxon>
        <taxon>Agaricomycetes</taxon>
        <taxon>Agaricomycetidae</taxon>
        <taxon>Agaricales</taxon>
        <taxon>Marasmiineae</taxon>
        <taxon>Mycenaceae</taxon>
        <taxon>Mycena</taxon>
    </lineage>
</organism>
<sequence length="368" mass="39835">MEIKDLPDIAVHSQQPQARMPPLPQLPAAAFSNPSPALVAQPRADDRSRAVGPFQSTPVRLVPVIDAVLGTAKILVDPRQFFLSFERRKTDLSSVFDSAEADVKPVRRKARKWMRRIVRTQNVDPPSSNDAPTSFFRLKQRQEAGNEDDAEPGAAGSVRAGFQPRGEIFVPNARPALVPELVWGWVGLGHSDSATRPFAALPLKPGNSPTNASPFYGPYPHPSNSFSSPETPENVAHPAQPASKLPYPPEAVPAQLSYFGTTNTSCKYAPHTIWPSCADLRTESGPSGGVAPGTSGIPRLNAGSAEPGVFQRPCRGPVLTILATKQLSDDLGFFGMAHYDPHDGGRFTAMTAAFRRERDDPEEAHQQK</sequence>
<protein>
    <submittedName>
        <fullName evidence="2">Uncharacterized protein</fullName>
    </submittedName>
</protein>
<feature type="compositionally biased region" description="Polar residues" evidence="1">
    <location>
        <begin position="222"/>
        <end position="231"/>
    </location>
</feature>
<accession>A0ABQ0LAR0</accession>
<name>A0ABQ0LAR0_MYCCL</name>
<keyword evidence="3" id="KW-1185">Reference proteome</keyword>
<feature type="region of interest" description="Disordered" evidence="1">
    <location>
        <begin position="212"/>
        <end position="244"/>
    </location>
</feature>
<evidence type="ECO:0000313" key="2">
    <source>
        <dbReference type="EMBL" id="GAT48227.1"/>
    </source>
</evidence>
<proteinExistence type="predicted"/>
<gene>
    <name evidence="2" type="ORF">MCHLO_05648</name>
</gene>
<dbReference type="EMBL" id="DF844314">
    <property type="protein sequence ID" value="GAT48227.1"/>
    <property type="molecule type" value="Genomic_DNA"/>
</dbReference>
<evidence type="ECO:0000313" key="3">
    <source>
        <dbReference type="Proteomes" id="UP000815677"/>
    </source>
</evidence>
<reference evidence="2" key="1">
    <citation type="submission" date="2014-09" db="EMBL/GenBank/DDBJ databases">
        <title>Genome sequence of the luminous mushroom Mycena chlorophos for searching fungal bioluminescence genes.</title>
        <authorList>
            <person name="Tanaka Y."/>
            <person name="Kasuga D."/>
            <person name="Oba Y."/>
            <person name="Hase S."/>
            <person name="Sato K."/>
            <person name="Oba Y."/>
            <person name="Sakakibara Y."/>
        </authorList>
    </citation>
    <scope>NUCLEOTIDE SEQUENCE</scope>
</reference>
<feature type="region of interest" description="Disordered" evidence="1">
    <location>
        <begin position="1"/>
        <end position="25"/>
    </location>
</feature>
<dbReference type="Proteomes" id="UP000815677">
    <property type="component" value="Unassembled WGS sequence"/>
</dbReference>